<name>V8P4X4_OPHHA</name>
<feature type="non-terminal residue" evidence="1">
    <location>
        <position position="1"/>
    </location>
</feature>
<accession>V8P4X4</accession>
<dbReference type="EMBL" id="AZIM01000731">
    <property type="protein sequence ID" value="ETE69614.1"/>
    <property type="molecule type" value="Genomic_DNA"/>
</dbReference>
<dbReference type="Proteomes" id="UP000018936">
    <property type="component" value="Unassembled WGS sequence"/>
</dbReference>
<evidence type="ECO:0000313" key="2">
    <source>
        <dbReference type="Proteomes" id="UP000018936"/>
    </source>
</evidence>
<dbReference type="AlphaFoldDB" id="V8P4X4"/>
<evidence type="ECO:0000313" key="1">
    <source>
        <dbReference type="EMBL" id="ETE69614.1"/>
    </source>
</evidence>
<organism evidence="1 2">
    <name type="scientific">Ophiophagus hannah</name>
    <name type="common">King cobra</name>
    <name type="synonym">Naja hannah</name>
    <dbReference type="NCBI Taxonomy" id="8665"/>
    <lineage>
        <taxon>Eukaryota</taxon>
        <taxon>Metazoa</taxon>
        <taxon>Chordata</taxon>
        <taxon>Craniata</taxon>
        <taxon>Vertebrata</taxon>
        <taxon>Euteleostomi</taxon>
        <taxon>Lepidosauria</taxon>
        <taxon>Squamata</taxon>
        <taxon>Bifurcata</taxon>
        <taxon>Unidentata</taxon>
        <taxon>Episquamata</taxon>
        <taxon>Toxicofera</taxon>
        <taxon>Serpentes</taxon>
        <taxon>Colubroidea</taxon>
        <taxon>Elapidae</taxon>
        <taxon>Elapinae</taxon>
        <taxon>Ophiophagus</taxon>
    </lineage>
</organism>
<gene>
    <name evidence="1" type="ORF">L345_04588</name>
</gene>
<sequence>MAPCPSIFFSLQLTKIGVLAKLRGSSSPTPPQAEDIISDKRLSSLFLKTSSDEVPDVKLFHWLNQGGEEQLTAGSDVLRYRRAETDRGGCRKRSLFVVEGSATERGTAAMALSESQLKKMLAKVKACLLLKPQSPSLKASLPGLFFSGSGGATVEPKAKTPSLWGKRDPSEPFAFHFFSPPHELTGVCLFLVRDQLFAPTNKQWLLNLWAPAYPNRGYSYRTFSNRQCLEFPASPHLTISEESPASQPLILTLDSYSPKHTRLLGLFWLYALASLT</sequence>
<keyword evidence="2" id="KW-1185">Reference proteome</keyword>
<reference evidence="1 2" key="1">
    <citation type="journal article" date="2013" name="Proc. Natl. Acad. Sci. U.S.A.">
        <title>The king cobra genome reveals dynamic gene evolution and adaptation in the snake venom system.</title>
        <authorList>
            <person name="Vonk F.J."/>
            <person name="Casewell N.R."/>
            <person name="Henkel C.V."/>
            <person name="Heimberg A.M."/>
            <person name="Jansen H.J."/>
            <person name="McCleary R.J."/>
            <person name="Kerkkamp H.M."/>
            <person name="Vos R.A."/>
            <person name="Guerreiro I."/>
            <person name="Calvete J.J."/>
            <person name="Wuster W."/>
            <person name="Woods A.E."/>
            <person name="Logan J.M."/>
            <person name="Harrison R.A."/>
            <person name="Castoe T.A."/>
            <person name="de Koning A.P."/>
            <person name="Pollock D.D."/>
            <person name="Yandell M."/>
            <person name="Calderon D."/>
            <person name="Renjifo C."/>
            <person name="Currier R.B."/>
            <person name="Salgado D."/>
            <person name="Pla D."/>
            <person name="Sanz L."/>
            <person name="Hyder A.S."/>
            <person name="Ribeiro J.M."/>
            <person name="Arntzen J.W."/>
            <person name="van den Thillart G.E."/>
            <person name="Boetzer M."/>
            <person name="Pirovano W."/>
            <person name="Dirks R.P."/>
            <person name="Spaink H.P."/>
            <person name="Duboule D."/>
            <person name="McGlinn E."/>
            <person name="Kini R.M."/>
            <person name="Richardson M.K."/>
        </authorList>
    </citation>
    <scope>NUCLEOTIDE SEQUENCE</scope>
    <source>
        <tissue evidence="1">Blood</tissue>
    </source>
</reference>
<protein>
    <submittedName>
        <fullName evidence="1">Uncharacterized protein</fullName>
    </submittedName>
</protein>
<comment type="caution">
    <text evidence="1">The sequence shown here is derived from an EMBL/GenBank/DDBJ whole genome shotgun (WGS) entry which is preliminary data.</text>
</comment>
<proteinExistence type="predicted"/>